<organism evidence="2 3">
    <name type="scientific">Candidatus Avitreponema avistercoris</name>
    <dbReference type="NCBI Taxonomy" id="2840705"/>
    <lineage>
        <taxon>Bacteria</taxon>
        <taxon>Pseudomonadati</taxon>
        <taxon>Spirochaetota</taxon>
        <taxon>Spirochaetia</taxon>
        <taxon>Spirochaetales</taxon>
        <taxon>Candidatus Avitreponema</taxon>
    </lineage>
</organism>
<feature type="non-terminal residue" evidence="2">
    <location>
        <position position="1"/>
    </location>
</feature>
<feature type="repeat" description="TPR" evidence="1">
    <location>
        <begin position="77"/>
        <end position="110"/>
    </location>
</feature>
<dbReference type="InterPro" id="IPR011990">
    <property type="entry name" value="TPR-like_helical_dom_sf"/>
</dbReference>
<dbReference type="Gene3D" id="1.25.40.10">
    <property type="entry name" value="Tetratricopeptide repeat domain"/>
    <property type="match status" value="1"/>
</dbReference>
<evidence type="ECO:0000313" key="3">
    <source>
        <dbReference type="Proteomes" id="UP000823616"/>
    </source>
</evidence>
<dbReference type="PROSITE" id="PS50005">
    <property type="entry name" value="TPR"/>
    <property type="match status" value="1"/>
</dbReference>
<dbReference type="InterPro" id="IPR019734">
    <property type="entry name" value="TPR_rpt"/>
</dbReference>
<dbReference type="SMART" id="SM00028">
    <property type="entry name" value="TPR"/>
    <property type="match status" value="2"/>
</dbReference>
<dbReference type="AlphaFoldDB" id="A0A9D9EQI2"/>
<evidence type="ECO:0000256" key="1">
    <source>
        <dbReference type="PROSITE-ProRule" id="PRU00339"/>
    </source>
</evidence>
<accession>A0A9D9EQI2</accession>
<dbReference type="Proteomes" id="UP000823616">
    <property type="component" value="Unassembled WGS sequence"/>
</dbReference>
<sequence>LLGGLRADDMEYLRAQELYAAGISLYEERRAARSVPQDPRVGRLYAQYADVDYFVTGDWDAALHNYRKAVAEQWDTPSVRYRTGWLYYERGDYAEALPQFVRAYSENNRDPVLLYALGNTLFRRGSWNAARGYYERLMEMSEAERVRKGILLPQVRADHGAFVEGYMHAANNLGVTLYNLADRTGETALRSRAYALFSESARAWDALTRNPDTMVRAQGSNLAFLNMRAVTAPAGDFAPEIYTGLPKTLRGERVLRTRAD</sequence>
<protein>
    <submittedName>
        <fullName evidence="2">Tetratricopeptide repeat protein</fullName>
    </submittedName>
</protein>
<proteinExistence type="predicted"/>
<dbReference type="SUPFAM" id="SSF48452">
    <property type="entry name" value="TPR-like"/>
    <property type="match status" value="1"/>
</dbReference>
<dbReference type="EMBL" id="JADIMS010000168">
    <property type="protein sequence ID" value="MBO8451238.1"/>
    <property type="molecule type" value="Genomic_DNA"/>
</dbReference>
<comment type="caution">
    <text evidence="2">The sequence shown here is derived from an EMBL/GenBank/DDBJ whole genome shotgun (WGS) entry which is preliminary data.</text>
</comment>
<evidence type="ECO:0000313" key="2">
    <source>
        <dbReference type="EMBL" id="MBO8451238.1"/>
    </source>
</evidence>
<reference evidence="2" key="1">
    <citation type="submission" date="2020-10" db="EMBL/GenBank/DDBJ databases">
        <authorList>
            <person name="Gilroy R."/>
        </authorList>
    </citation>
    <scope>NUCLEOTIDE SEQUENCE</scope>
    <source>
        <strain evidence="2">B3-4054</strain>
    </source>
</reference>
<gene>
    <name evidence="2" type="ORF">IAA96_09070</name>
</gene>
<name>A0A9D9EQI2_9SPIR</name>
<reference evidence="2" key="2">
    <citation type="journal article" date="2021" name="PeerJ">
        <title>Extensive microbial diversity within the chicken gut microbiome revealed by metagenomics and culture.</title>
        <authorList>
            <person name="Gilroy R."/>
            <person name="Ravi A."/>
            <person name="Getino M."/>
            <person name="Pursley I."/>
            <person name="Horton D.L."/>
            <person name="Alikhan N.F."/>
            <person name="Baker D."/>
            <person name="Gharbi K."/>
            <person name="Hall N."/>
            <person name="Watson M."/>
            <person name="Adriaenssens E.M."/>
            <person name="Foster-Nyarko E."/>
            <person name="Jarju S."/>
            <person name="Secka A."/>
            <person name="Antonio M."/>
            <person name="Oren A."/>
            <person name="Chaudhuri R.R."/>
            <person name="La Ragione R."/>
            <person name="Hildebrand F."/>
            <person name="Pallen M.J."/>
        </authorList>
    </citation>
    <scope>NUCLEOTIDE SEQUENCE</scope>
    <source>
        <strain evidence="2">B3-4054</strain>
    </source>
</reference>
<dbReference type="Pfam" id="PF14559">
    <property type="entry name" value="TPR_19"/>
    <property type="match status" value="1"/>
</dbReference>
<keyword evidence="1" id="KW-0802">TPR repeat</keyword>